<feature type="transmembrane region" description="Helical" evidence="1">
    <location>
        <begin position="97"/>
        <end position="115"/>
    </location>
</feature>
<dbReference type="AlphaFoldDB" id="A0AAE4WEK4"/>
<sequence length="349" mass="38525">MLVKVALPYLSVIVYCICTAVSAVWISFAFSNISGSAVTLFAFIVSFAVFTGIQKYLHGDVFRLVRQYPFKVLLLNIFTLFSWLFAFQSLYHIEPSIECAVFQGFLPIAVLFADFASGRAKVRSMRAAGISMIAISLSGLILMRFVEGRGMMDFSFAQLLQGVALASIAGISAGLHAFFSADLYKVAKCTTLEILCNRFFLLLVVTSFFGGPDLMQAFTVEPMTIVRLLALSAISVLIPMFTLQYSVQTMGAARVSIITPAVPVIALILEQVLGGWPSVFIPMLVGMVCVSIGLTNYWVYRKNFNFNLLNRLFKRGKWRAVNTQPLDNEFLHEAKPTLSQAAKVKPNAP</sequence>
<protein>
    <submittedName>
        <fullName evidence="3">EamA family transporter</fullName>
    </submittedName>
</protein>
<feature type="transmembrane region" description="Helical" evidence="1">
    <location>
        <begin position="255"/>
        <end position="273"/>
    </location>
</feature>
<accession>A0AAE4WEK4</accession>
<dbReference type="Pfam" id="PF00892">
    <property type="entry name" value="EamA"/>
    <property type="match status" value="1"/>
</dbReference>
<dbReference type="Proteomes" id="UP000436692">
    <property type="component" value="Unassembled WGS sequence"/>
</dbReference>
<dbReference type="RefSeq" id="WP_156550052.1">
    <property type="nucleotide sequence ID" value="NZ_JABAEJ010000012.1"/>
</dbReference>
<proteinExistence type="predicted"/>
<evidence type="ECO:0000256" key="1">
    <source>
        <dbReference type="SAM" id="Phobius"/>
    </source>
</evidence>
<feature type="transmembrane region" description="Helical" evidence="1">
    <location>
        <begin position="33"/>
        <end position="53"/>
    </location>
</feature>
<dbReference type="GO" id="GO:0016020">
    <property type="term" value="C:membrane"/>
    <property type="evidence" value="ECO:0007669"/>
    <property type="project" value="InterPro"/>
</dbReference>
<feature type="transmembrane region" description="Helical" evidence="1">
    <location>
        <begin position="7"/>
        <end position="27"/>
    </location>
</feature>
<keyword evidence="1" id="KW-0472">Membrane</keyword>
<feature type="transmembrane region" description="Helical" evidence="1">
    <location>
        <begin position="158"/>
        <end position="179"/>
    </location>
</feature>
<evidence type="ECO:0000313" key="4">
    <source>
        <dbReference type="Proteomes" id="UP000436692"/>
    </source>
</evidence>
<gene>
    <name evidence="3" type="ORF">GOZ95_14825</name>
</gene>
<organism evidence="3 4">
    <name type="scientific">Agrobacterium vitis</name>
    <name type="common">Rhizobium vitis</name>
    <dbReference type="NCBI Taxonomy" id="373"/>
    <lineage>
        <taxon>Bacteria</taxon>
        <taxon>Pseudomonadati</taxon>
        <taxon>Pseudomonadota</taxon>
        <taxon>Alphaproteobacteria</taxon>
        <taxon>Hyphomicrobiales</taxon>
        <taxon>Rhizobiaceae</taxon>
        <taxon>Rhizobium/Agrobacterium group</taxon>
        <taxon>Agrobacterium</taxon>
    </lineage>
</organism>
<dbReference type="InterPro" id="IPR000620">
    <property type="entry name" value="EamA_dom"/>
</dbReference>
<feature type="transmembrane region" description="Helical" evidence="1">
    <location>
        <begin position="224"/>
        <end position="243"/>
    </location>
</feature>
<name>A0AAE4WEK4_AGRVI</name>
<feature type="transmembrane region" description="Helical" evidence="1">
    <location>
        <begin position="127"/>
        <end position="146"/>
    </location>
</feature>
<evidence type="ECO:0000259" key="2">
    <source>
        <dbReference type="Pfam" id="PF00892"/>
    </source>
</evidence>
<feature type="transmembrane region" description="Helical" evidence="1">
    <location>
        <begin position="73"/>
        <end position="91"/>
    </location>
</feature>
<keyword evidence="1" id="KW-1133">Transmembrane helix</keyword>
<evidence type="ECO:0000313" key="3">
    <source>
        <dbReference type="EMBL" id="MUZ58714.1"/>
    </source>
</evidence>
<dbReference type="EMBL" id="WPHM01000007">
    <property type="protein sequence ID" value="MUZ58714.1"/>
    <property type="molecule type" value="Genomic_DNA"/>
</dbReference>
<feature type="transmembrane region" description="Helical" evidence="1">
    <location>
        <begin position="199"/>
        <end position="218"/>
    </location>
</feature>
<keyword evidence="1" id="KW-0812">Transmembrane</keyword>
<comment type="caution">
    <text evidence="3">The sequence shown here is derived from an EMBL/GenBank/DDBJ whole genome shotgun (WGS) entry which is preliminary data.</text>
</comment>
<feature type="domain" description="EamA" evidence="2">
    <location>
        <begin position="162"/>
        <end position="296"/>
    </location>
</feature>
<reference evidence="3 4" key="1">
    <citation type="submission" date="2019-12" db="EMBL/GenBank/DDBJ databases">
        <title>Whole-genome sequencing of Allorhizobium vitis.</title>
        <authorList>
            <person name="Gan H.M."/>
            <person name="Szegedi E."/>
            <person name="Burr T."/>
            <person name="Savka M.A."/>
        </authorList>
    </citation>
    <scope>NUCLEOTIDE SEQUENCE [LARGE SCALE GENOMIC DNA]</scope>
    <source>
        <strain evidence="3 4">CG989</strain>
    </source>
</reference>
<feature type="transmembrane region" description="Helical" evidence="1">
    <location>
        <begin position="279"/>
        <end position="300"/>
    </location>
</feature>